<proteinExistence type="predicted"/>
<accession>A0A6N2AI73</accession>
<protein>
    <submittedName>
        <fullName evidence="3">Uncharacterized protein</fullName>
    </submittedName>
</protein>
<evidence type="ECO:0000256" key="2">
    <source>
        <dbReference type="SAM" id="MobiDB-lite"/>
    </source>
</evidence>
<sequence>MDRGKNVQTELTEEELRRKIERITREIQKVKEEGLKVYMTTVIYKAAVTTLDEDLASQIKRKKEVEMETEILRKRLNLLCLEIHEGKAREAKIDIEIAVLLARSAALDEKLATHSNLKGGKYLARDQGADNSGPNREVIEEDDEEEIVYKPPIPTV</sequence>
<organism evidence="3">
    <name type="scientific">Solanum chilense</name>
    <name type="common">Tomato</name>
    <name type="synonym">Lycopersicon chilense</name>
    <dbReference type="NCBI Taxonomy" id="4083"/>
    <lineage>
        <taxon>Eukaryota</taxon>
        <taxon>Viridiplantae</taxon>
        <taxon>Streptophyta</taxon>
        <taxon>Embryophyta</taxon>
        <taxon>Tracheophyta</taxon>
        <taxon>Spermatophyta</taxon>
        <taxon>Magnoliopsida</taxon>
        <taxon>eudicotyledons</taxon>
        <taxon>Gunneridae</taxon>
        <taxon>Pentapetalae</taxon>
        <taxon>asterids</taxon>
        <taxon>lamiids</taxon>
        <taxon>Solanales</taxon>
        <taxon>Solanaceae</taxon>
        <taxon>Solanoideae</taxon>
        <taxon>Solaneae</taxon>
        <taxon>Solanum</taxon>
        <taxon>Solanum subgen. Lycopersicon</taxon>
    </lineage>
</organism>
<keyword evidence="1" id="KW-0175">Coiled coil</keyword>
<gene>
    <name evidence="3" type="ORF">EJD97_010171</name>
</gene>
<feature type="region of interest" description="Disordered" evidence="2">
    <location>
        <begin position="122"/>
        <end position="156"/>
    </location>
</feature>
<evidence type="ECO:0000313" key="3">
    <source>
        <dbReference type="EMBL" id="TMW81350.1"/>
    </source>
</evidence>
<feature type="coiled-coil region" evidence="1">
    <location>
        <begin position="6"/>
        <end position="33"/>
    </location>
</feature>
<comment type="caution">
    <text evidence="3">The sequence shown here is derived from an EMBL/GenBank/DDBJ whole genome shotgun (WGS) entry which is preliminary data.</text>
</comment>
<name>A0A6N2AI73_SOLCI</name>
<reference evidence="3" key="1">
    <citation type="submission" date="2019-05" db="EMBL/GenBank/DDBJ databases">
        <title>The de novo reference genome and transcriptome assemblies of the wild tomato species Solanum chilense.</title>
        <authorList>
            <person name="Stam R."/>
            <person name="Nosenko T."/>
            <person name="Hoerger A.C."/>
            <person name="Stephan W."/>
            <person name="Seidel M.A."/>
            <person name="Kuhn J.M.M."/>
            <person name="Haberer G."/>
            <person name="Tellier A."/>
        </authorList>
    </citation>
    <scope>NUCLEOTIDE SEQUENCE</scope>
    <source>
        <tissue evidence="3">Mature leaves</tissue>
    </source>
</reference>
<dbReference type="AlphaFoldDB" id="A0A6N2AI73"/>
<dbReference type="EMBL" id="RXGB01026133">
    <property type="protein sequence ID" value="TMW81350.1"/>
    <property type="molecule type" value="Genomic_DNA"/>
</dbReference>
<evidence type="ECO:0000256" key="1">
    <source>
        <dbReference type="SAM" id="Coils"/>
    </source>
</evidence>